<feature type="transmembrane region" description="Helical" evidence="1">
    <location>
        <begin position="549"/>
        <end position="569"/>
    </location>
</feature>
<reference evidence="4 5" key="1">
    <citation type="submission" date="2023-07" db="EMBL/GenBank/DDBJ databases">
        <title>Sorghum-associated microbial communities from plants grown in Nebraska, USA.</title>
        <authorList>
            <person name="Schachtman D."/>
        </authorList>
    </citation>
    <scope>NUCLEOTIDE SEQUENCE [LARGE SCALE GENOMIC DNA]</scope>
    <source>
        <strain evidence="4 5">CC482</strain>
    </source>
</reference>
<keyword evidence="2" id="KW-0732">Signal</keyword>
<protein>
    <submittedName>
        <fullName evidence="4">CubicO group peptidase (Beta-lactamase class C family)</fullName>
    </submittedName>
</protein>
<evidence type="ECO:0000313" key="4">
    <source>
        <dbReference type="EMBL" id="MDQ0116153.1"/>
    </source>
</evidence>
<keyword evidence="1" id="KW-0472">Membrane</keyword>
<feature type="transmembrane region" description="Helical" evidence="1">
    <location>
        <begin position="581"/>
        <end position="599"/>
    </location>
</feature>
<gene>
    <name evidence="4" type="ORF">J2T15_005629</name>
</gene>
<feature type="domain" description="Beta-lactamase-related" evidence="3">
    <location>
        <begin position="41"/>
        <end position="358"/>
    </location>
</feature>
<dbReference type="Gene3D" id="3.40.710.10">
    <property type="entry name" value="DD-peptidase/beta-lactamase superfamily"/>
    <property type="match status" value="1"/>
</dbReference>
<keyword evidence="1" id="KW-1133">Transmembrane helix</keyword>
<comment type="caution">
    <text evidence="4">The sequence shown here is derived from an EMBL/GenBank/DDBJ whole genome shotgun (WGS) entry which is preliminary data.</text>
</comment>
<dbReference type="PANTHER" id="PTHR46825">
    <property type="entry name" value="D-ALANYL-D-ALANINE-CARBOXYPEPTIDASE/ENDOPEPTIDASE AMPH"/>
    <property type="match status" value="1"/>
</dbReference>
<dbReference type="Proteomes" id="UP001229346">
    <property type="component" value="Unassembled WGS sequence"/>
</dbReference>
<feature type="transmembrane region" description="Helical" evidence="1">
    <location>
        <begin position="481"/>
        <end position="508"/>
    </location>
</feature>
<name>A0ABT9UAW2_PAEHA</name>
<feature type="transmembrane region" description="Helical" evidence="1">
    <location>
        <begin position="520"/>
        <end position="543"/>
    </location>
</feature>
<evidence type="ECO:0000256" key="2">
    <source>
        <dbReference type="SAM" id="SignalP"/>
    </source>
</evidence>
<organism evidence="4 5">
    <name type="scientific">Paenibacillus harenae</name>
    <dbReference type="NCBI Taxonomy" id="306543"/>
    <lineage>
        <taxon>Bacteria</taxon>
        <taxon>Bacillati</taxon>
        <taxon>Bacillota</taxon>
        <taxon>Bacilli</taxon>
        <taxon>Bacillales</taxon>
        <taxon>Paenibacillaceae</taxon>
        <taxon>Paenibacillus</taxon>
    </lineage>
</organism>
<dbReference type="PANTHER" id="PTHR46825:SF9">
    <property type="entry name" value="BETA-LACTAMASE-RELATED DOMAIN-CONTAINING PROTEIN"/>
    <property type="match status" value="1"/>
</dbReference>
<keyword evidence="1" id="KW-0812">Transmembrane</keyword>
<dbReference type="Pfam" id="PF00144">
    <property type="entry name" value="Beta-lactamase"/>
    <property type="match status" value="1"/>
</dbReference>
<evidence type="ECO:0000256" key="1">
    <source>
        <dbReference type="SAM" id="Phobius"/>
    </source>
</evidence>
<feature type="chain" id="PRO_5046431472" evidence="2">
    <location>
        <begin position="29"/>
        <end position="604"/>
    </location>
</feature>
<feature type="signal peptide" evidence="2">
    <location>
        <begin position="1"/>
        <end position="28"/>
    </location>
</feature>
<proteinExistence type="predicted"/>
<dbReference type="InterPro" id="IPR012338">
    <property type="entry name" value="Beta-lactam/transpept-like"/>
</dbReference>
<dbReference type="SUPFAM" id="SSF56601">
    <property type="entry name" value="beta-lactamase/transpeptidase-like"/>
    <property type="match status" value="1"/>
</dbReference>
<evidence type="ECO:0000313" key="5">
    <source>
        <dbReference type="Proteomes" id="UP001229346"/>
    </source>
</evidence>
<dbReference type="InterPro" id="IPR001466">
    <property type="entry name" value="Beta-lactam-related"/>
</dbReference>
<keyword evidence="5" id="KW-1185">Reference proteome</keyword>
<accession>A0ABT9UAW2</accession>
<evidence type="ECO:0000259" key="3">
    <source>
        <dbReference type="Pfam" id="PF00144"/>
    </source>
</evidence>
<dbReference type="InterPro" id="IPR050491">
    <property type="entry name" value="AmpC-like"/>
</dbReference>
<dbReference type="EMBL" id="JAUSSU010000016">
    <property type="protein sequence ID" value="MDQ0116153.1"/>
    <property type="molecule type" value="Genomic_DNA"/>
</dbReference>
<sequence>MLSYRQRWFKRIVCAALFATLFPASALASAPEKQELQAFVEDFMERKMKEHHVPGAVVSVVQNGEISLLGGYGYANLEKKVSADPHATVFRLGSIAKTVTATAVMQLHESGVLELHEDIKHYIPGLKLSYLGGKPITAHHLMTHTAGFYESIVAVGRDWEKQQPLAEAINGFLPSSVRAPGEQIAYSNQGMSLAGYLVEQIARQPYENVVEEQIFKPLTMNRSSFRFAESDPNLAASYSYAKGKYKPLPFSYIHHLPAGALNSTAEDISRYMIAHLQQGRYGNSRIFSEETAGLMHRTHFTSIKNMPGMAYGFYERYQNGLRLIEHDGGIDGYQSYLYLIPSENTGIFIATNSQGGSELREQFITAYLERYYPAVQELQPAANPTPMHELQKIEGYYIPNRAHLKGPLNFAQNLSTVQLEAVSDGVILFGDDRFVETDPYLFRSERGGEQIYVDADTNVLALSSIPTMMYERQKSAFYHPLLHIAVLLGLALIYPIQAAVSAAVGLYGVVRRKRYGFNPIATIVSVLFILYFIFIVSIAEVLINDIPWWSYPFLYLPVILLATLLLQLTLRFVRKQKVTRWQYGFASVTAIFVAYLYVWDFYRI</sequence>